<dbReference type="Proteomes" id="UP000234881">
    <property type="component" value="Unassembled WGS sequence"/>
</dbReference>
<name>A0A2N5XQ74_9HYPH</name>
<evidence type="ECO:0000313" key="2">
    <source>
        <dbReference type="Proteomes" id="UP000234881"/>
    </source>
</evidence>
<dbReference type="AlphaFoldDB" id="A0A2N5XQ74"/>
<evidence type="ECO:0000313" key="1">
    <source>
        <dbReference type="EMBL" id="PLW76644.1"/>
    </source>
</evidence>
<protein>
    <submittedName>
        <fullName evidence="1">Uncharacterized protein</fullName>
    </submittedName>
</protein>
<proteinExistence type="predicted"/>
<accession>A0A2N5XQ74</accession>
<keyword evidence="2" id="KW-1185">Reference proteome</keyword>
<dbReference type="EMBL" id="PKUQ01000023">
    <property type="protein sequence ID" value="PLW76644.1"/>
    <property type="molecule type" value="Genomic_DNA"/>
</dbReference>
<organism evidence="1 2">
    <name type="scientific">Cohaesibacter celericrescens</name>
    <dbReference type="NCBI Taxonomy" id="2067669"/>
    <lineage>
        <taxon>Bacteria</taxon>
        <taxon>Pseudomonadati</taxon>
        <taxon>Pseudomonadota</taxon>
        <taxon>Alphaproteobacteria</taxon>
        <taxon>Hyphomicrobiales</taxon>
        <taxon>Cohaesibacteraceae</taxon>
    </lineage>
</organism>
<gene>
    <name evidence="1" type="ORF">C0081_13710</name>
</gene>
<sequence>MGAQVRWWILKRSIRKNGLEGAIKAISAIAEEVGGLPVKVATKILDVAASSSSTKLENDEELVREHFLFRTKS</sequence>
<reference evidence="1 2" key="1">
    <citation type="submission" date="2018-01" db="EMBL/GenBank/DDBJ databases">
        <title>The draft genome sequence of Cohaesibacter sp. H1304.</title>
        <authorList>
            <person name="Wang N.-N."/>
            <person name="Du Z.-J."/>
        </authorList>
    </citation>
    <scope>NUCLEOTIDE SEQUENCE [LARGE SCALE GENOMIC DNA]</scope>
    <source>
        <strain evidence="1 2">H1304</strain>
    </source>
</reference>
<comment type="caution">
    <text evidence="1">The sequence shown here is derived from an EMBL/GenBank/DDBJ whole genome shotgun (WGS) entry which is preliminary data.</text>
</comment>